<dbReference type="AlphaFoldDB" id="A0A4R3JC80"/>
<feature type="transmembrane region" description="Helical" evidence="1">
    <location>
        <begin position="180"/>
        <end position="200"/>
    </location>
</feature>
<proteinExistence type="predicted"/>
<gene>
    <name evidence="3" type="ORF">EDD74_12916</name>
    <name evidence="2" type="ORF">FAEUMB_14200</name>
</gene>
<keyword evidence="1" id="KW-1133">Transmembrane helix</keyword>
<name>A0A4R3JC80_9FIRM</name>
<organism evidence="3 4">
    <name type="scientific">Faecalimonas umbilicata</name>
    <dbReference type="NCBI Taxonomy" id="1912855"/>
    <lineage>
        <taxon>Bacteria</taxon>
        <taxon>Bacillati</taxon>
        <taxon>Bacillota</taxon>
        <taxon>Clostridia</taxon>
        <taxon>Lachnospirales</taxon>
        <taxon>Lachnospiraceae</taxon>
        <taxon>Faecalimonas</taxon>
    </lineage>
</organism>
<reference evidence="3 4" key="2">
    <citation type="submission" date="2019-03" db="EMBL/GenBank/DDBJ databases">
        <title>Genomic Encyclopedia of Type Strains, Phase IV (KMG-IV): sequencing the most valuable type-strain genomes for metagenomic binning, comparative biology and taxonomic classification.</title>
        <authorList>
            <person name="Goeker M."/>
        </authorList>
    </citation>
    <scope>NUCLEOTIDE SEQUENCE [LARGE SCALE GENOMIC DNA]</scope>
    <source>
        <strain evidence="3 4">DSM 103426</strain>
    </source>
</reference>
<reference evidence="2 5" key="1">
    <citation type="journal article" date="2018" name="Int. J. Syst. Evol. Microbiol.">
        <title>Draft Genome Sequence of Faecalimonas umbilicata JCM 30896T, an Acetate-Producing Bacterium Isolated from Human Feces.</title>
        <authorList>
            <person name="Sakamoto M."/>
            <person name="Ikeyama N."/>
            <person name="Yuki M."/>
            <person name="Ohkuma M."/>
        </authorList>
    </citation>
    <scope>NUCLEOTIDE SEQUENCE [LARGE SCALE GENOMIC DNA]</scope>
    <source>
        <strain evidence="2 5">EGH7</strain>
    </source>
</reference>
<evidence type="ECO:0000256" key="1">
    <source>
        <dbReference type="SAM" id="Phobius"/>
    </source>
</evidence>
<dbReference type="EMBL" id="BHEO01000005">
    <property type="protein sequence ID" value="GBU04879.1"/>
    <property type="molecule type" value="Genomic_DNA"/>
</dbReference>
<keyword evidence="5" id="KW-1185">Reference proteome</keyword>
<protein>
    <submittedName>
        <fullName evidence="3">TrbL/VirB6 plasmid conjugal transfer protein</fullName>
    </submittedName>
</protein>
<evidence type="ECO:0000313" key="5">
    <source>
        <dbReference type="Proteomes" id="UP000702954"/>
    </source>
</evidence>
<dbReference type="Proteomes" id="UP000702954">
    <property type="component" value="Unassembled WGS sequence"/>
</dbReference>
<sequence>MPAWLEEFIGGFVGDLFYGPFYKLAEVVWITLMDLSLGVIGKTPSQFSPSAWSYVAHTLYPWTLGIGLSMVNVFFICSFLKAVSNLKEQVTLELFIEGMIRLVAVNVLFQMGFNLMKTFFSMASAMSGEIIDFQGPPLFTEEVDIGSHLFWWLFGLLYFLVALVCGIMIFLTLYSRYIKLYMLVVCFPLAMPSLISGRGIDETAKAWLRNFLGNAFEVVVIALVISISGKIIGGFNLPESSFADFFDGFGQALKSLIYMIGMTGAVKGANNFMNKTFHL</sequence>
<comment type="caution">
    <text evidence="3">The sequence shown here is derived from an EMBL/GenBank/DDBJ whole genome shotgun (WGS) entry which is preliminary data.</text>
</comment>
<dbReference type="EMBL" id="SLZV01000029">
    <property type="protein sequence ID" value="TCS63352.1"/>
    <property type="molecule type" value="Genomic_DNA"/>
</dbReference>
<keyword evidence="1" id="KW-0812">Transmembrane</keyword>
<feature type="transmembrane region" description="Helical" evidence="1">
    <location>
        <begin position="206"/>
        <end position="227"/>
    </location>
</feature>
<feature type="transmembrane region" description="Helical" evidence="1">
    <location>
        <begin position="92"/>
        <end position="113"/>
    </location>
</feature>
<evidence type="ECO:0000313" key="4">
    <source>
        <dbReference type="Proteomes" id="UP000294613"/>
    </source>
</evidence>
<accession>A0A4R3JC80</accession>
<dbReference type="Proteomes" id="UP000294613">
    <property type="component" value="Unassembled WGS sequence"/>
</dbReference>
<evidence type="ECO:0000313" key="2">
    <source>
        <dbReference type="EMBL" id="GBU04879.1"/>
    </source>
</evidence>
<dbReference type="RefSeq" id="WP_116441582.1">
    <property type="nucleotide sequence ID" value="NZ_BHEO01000005.1"/>
</dbReference>
<feature type="transmembrane region" description="Helical" evidence="1">
    <location>
        <begin position="59"/>
        <end position="80"/>
    </location>
</feature>
<feature type="transmembrane region" description="Helical" evidence="1">
    <location>
        <begin position="149"/>
        <end position="173"/>
    </location>
</feature>
<keyword evidence="1" id="KW-0472">Membrane</keyword>
<evidence type="ECO:0000313" key="3">
    <source>
        <dbReference type="EMBL" id="TCS63352.1"/>
    </source>
</evidence>